<sequence length="157" mass="17963">DLLENAVLLFLRRLTLASWLAAGESTPPRDLMVFLISRKRFSLFLVLLKATSKGTWPCMKSLTSKTCQLEESMSKRSTVLESSRFDSDACRFSGNFLKILNSAPTSSSVFGRLEISNRYLCFFSKERSDVKAREERGDRRKGKAVGERERFLHNKKQ</sequence>
<evidence type="ECO:0000313" key="3">
    <source>
        <dbReference type="Ensembl" id="ENSCMIP00000036892.1"/>
    </source>
</evidence>
<reference evidence="3" key="4">
    <citation type="submission" date="2025-08" db="UniProtKB">
        <authorList>
            <consortium name="Ensembl"/>
        </authorList>
    </citation>
    <scope>IDENTIFICATION</scope>
</reference>
<organism evidence="3 4">
    <name type="scientific">Callorhinchus milii</name>
    <name type="common">Ghost shark</name>
    <dbReference type="NCBI Taxonomy" id="7868"/>
    <lineage>
        <taxon>Eukaryota</taxon>
        <taxon>Metazoa</taxon>
        <taxon>Chordata</taxon>
        <taxon>Craniata</taxon>
        <taxon>Vertebrata</taxon>
        <taxon>Chondrichthyes</taxon>
        <taxon>Holocephali</taxon>
        <taxon>Chimaeriformes</taxon>
        <taxon>Callorhinchidae</taxon>
        <taxon>Callorhinchus</taxon>
    </lineage>
</organism>
<keyword evidence="2" id="KW-0732">Signal</keyword>
<dbReference type="AlphaFoldDB" id="A0A4W3J4C0"/>
<evidence type="ECO:0000256" key="2">
    <source>
        <dbReference type="SAM" id="SignalP"/>
    </source>
</evidence>
<protein>
    <submittedName>
        <fullName evidence="3">Uncharacterized protein</fullName>
    </submittedName>
</protein>
<reference evidence="4" key="2">
    <citation type="journal article" date="2007" name="PLoS Biol.">
        <title>Survey sequencing and comparative analysis of the elephant shark (Callorhinchus milii) genome.</title>
        <authorList>
            <person name="Venkatesh B."/>
            <person name="Kirkness E.F."/>
            <person name="Loh Y.H."/>
            <person name="Halpern A.L."/>
            <person name="Lee A.P."/>
            <person name="Johnson J."/>
            <person name="Dandona N."/>
            <person name="Viswanathan L.D."/>
            <person name="Tay A."/>
            <person name="Venter J.C."/>
            <person name="Strausberg R.L."/>
            <person name="Brenner S."/>
        </authorList>
    </citation>
    <scope>NUCLEOTIDE SEQUENCE [LARGE SCALE GENOMIC DNA]</scope>
</reference>
<feature type="signal peptide" evidence="2">
    <location>
        <begin position="1"/>
        <end position="17"/>
    </location>
</feature>
<dbReference type="Proteomes" id="UP000314986">
    <property type="component" value="Unassembled WGS sequence"/>
</dbReference>
<evidence type="ECO:0000256" key="1">
    <source>
        <dbReference type="SAM" id="MobiDB-lite"/>
    </source>
</evidence>
<evidence type="ECO:0000313" key="4">
    <source>
        <dbReference type="Proteomes" id="UP000314986"/>
    </source>
</evidence>
<keyword evidence="4" id="KW-1185">Reference proteome</keyword>
<reference evidence="4" key="1">
    <citation type="journal article" date="2006" name="Science">
        <title>Ancient noncoding elements conserved in the human genome.</title>
        <authorList>
            <person name="Venkatesh B."/>
            <person name="Kirkness E.F."/>
            <person name="Loh Y.H."/>
            <person name="Halpern A.L."/>
            <person name="Lee A.P."/>
            <person name="Johnson J."/>
            <person name="Dandona N."/>
            <person name="Viswanathan L.D."/>
            <person name="Tay A."/>
            <person name="Venter J.C."/>
            <person name="Strausberg R.L."/>
            <person name="Brenner S."/>
        </authorList>
    </citation>
    <scope>NUCLEOTIDE SEQUENCE [LARGE SCALE GENOMIC DNA]</scope>
</reference>
<feature type="region of interest" description="Disordered" evidence="1">
    <location>
        <begin position="133"/>
        <end position="157"/>
    </location>
</feature>
<accession>A0A4W3J4C0</accession>
<reference evidence="4" key="3">
    <citation type="journal article" date="2014" name="Nature">
        <title>Elephant shark genome provides unique insights into gnathostome evolution.</title>
        <authorList>
            <consortium name="International Elephant Shark Genome Sequencing Consortium"/>
            <person name="Venkatesh B."/>
            <person name="Lee A.P."/>
            <person name="Ravi V."/>
            <person name="Maurya A.K."/>
            <person name="Lian M.M."/>
            <person name="Swann J.B."/>
            <person name="Ohta Y."/>
            <person name="Flajnik M.F."/>
            <person name="Sutoh Y."/>
            <person name="Kasahara M."/>
            <person name="Hoon S."/>
            <person name="Gangu V."/>
            <person name="Roy S.W."/>
            <person name="Irimia M."/>
            <person name="Korzh V."/>
            <person name="Kondrychyn I."/>
            <person name="Lim Z.W."/>
            <person name="Tay B.H."/>
            <person name="Tohari S."/>
            <person name="Kong K.W."/>
            <person name="Ho S."/>
            <person name="Lorente-Galdos B."/>
            <person name="Quilez J."/>
            <person name="Marques-Bonet T."/>
            <person name="Raney B.J."/>
            <person name="Ingham P.W."/>
            <person name="Tay A."/>
            <person name="Hillier L.W."/>
            <person name="Minx P."/>
            <person name="Boehm T."/>
            <person name="Wilson R.K."/>
            <person name="Brenner S."/>
            <person name="Warren W.C."/>
        </authorList>
    </citation>
    <scope>NUCLEOTIDE SEQUENCE [LARGE SCALE GENOMIC DNA]</scope>
</reference>
<proteinExistence type="predicted"/>
<feature type="chain" id="PRO_5021365309" evidence="2">
    <location>
        <begin position="18"/>
        <end position="157"/>
    </location>
</feature>
<dbReference type="InParanoid" id="A0A4W3J4C0"/>
<dbReference type="Ensembl" id="ENSCMIT00000037433.1">
    <property type="protein sequence ID" value="ENSCMIP00000036892.1"/>
    <property type="gene ID" value="ENSCMIG00000015572.1"/>
</dbReference>
<name>A0A4W3J4C0_CALMI</name>
<reference evidence="3" key="5">
    <citation type="submission" date="2025-09" db="UniProtKB">
        <authorList>
            <consortium name="Ensembl"/>
        </authorList>
    </citation>
    <scope>IDENTIFICATION</scope>
</reference>